<dbReference type="EMBL" id="CP049057">
    <property type="protein sequence ID" value="QIE58685.1"/>
    <property type="molecule type" value="Genomic_DNA"/>
</dbReference>
<protein>
    <submittedName>
        <fullName evidence="1">Uncharacterized protein</fullName>
    </submittedName>
</protein>
<dbReference type="RefSeq" id="WP_164678716.1">
    <property type="nucleotide sequence ID" value="NZ_CP049057.1"/>
</dbReference>
<sequence length="236" mass="28853">MKLWLLMLIIIFSTNSYSQDGIRIYKVEGKTHEIQKKYSVHEYTLRSDSTYTFKNYRLDNKFQRENYRYYKPLTDEGKYRKEGEFYILRPFNQDFDLGKFKVTDDKMTYFYEWKETRLRKGATYKRLKPEDLPIIEIFKQIKDYTYYRNIDKDLIESITEGEIKYGPQFKQIGGFSCSEYFYDEQGKKELIRVEYSQSTDQSWTENYYYKFEDLIYAIRVNESPDGKTETKRNFPK</sequence>
<organism evidence="1 2">
    <name type="scientific">Rasiella rasia</name>
    <dbReference type="NCBI Taxonomy" id="2744027"/>
    <lineage>
        <taxon>Bacteria</taxon>
        <taxon>Pseudomonadati</taxon>
        <taxon>Bacteroidota</taxon>
        <taxon>Flavobacteriia</taxon>
        <taxon>Flavobacteriales</taxon>
        <taxon>Flavobacteriaceae</taxon>
        <taxon>Rasiella</taxon>
    </lineage>
</organism>
<gene>
    <name evidence="1" type="ORF">G5B37_03645</name>
</gene>
<dbReference type="KEGG" id="mgel:G5B37_03645"/>
<proteinExistence type="predicted"/>
<dbReference type="Proteomes" id="UP000505306">
    <property type="component" value="Chromosome"/>
</dbReference>
<evidence type="ECO:0000313" key="2">
    <source>
        <dbReference type="Proteomes" id="UP000505306"/>
    </source>
</evidence>
<accession>A0A6G6GJD7</accession>
<reference evidence="1 2" key="1">
    <citation type="submission" date="2020-02" db="EMBL/GenBank/DDBJ databases">
        <title>Complete genome sequence of Flavobacteriaceae bacterium.</title>
        <authorList>
            <person name="Kim S.-J."/>
            <person name="Kim Y.-S."/>
            <person name="Kim K.-H."/>
        </authorList>
    </citation>
    <scope>NUCLEOTIDE SEQUENCE [LARGE SCALE GENOMIC DNA]</scope>
    <source>
        <strain evidence="1 2">RR4-40</strain>
    </source>
</reference>
<name>A0A6G6GJD7_9FLAO</name>
<keyword evidence="2" id="KW-1185">Reference proteome</keyword>
<dbReference type="AlphaFoldDB" id="A0A6G6GJD7"/>
<evidence type="ECO:0000313" key="1">
    <source>
        <dbReference type="EMBL" id="QIE58685.1"/>
    </source>
</evidence>